<dbReference type="Pfam" id="PF09759">
    <property type="entry name" value="Atx10homo_assoc"/>
    <property type="match status" value="1"/>
</dbReference>
<protein>
    <submittedName>
        <fullName evidence="12">Tyrosyl-DNA phosphodiesterase 1</fullName>
    </submittedName>
</protein>
<evidence type="ECO:0000313" key="13">
    <source>
        <dbReference type="Proteomes" id="UP000887458"/>
    </source>
</evidence>
<comment type="subcellular location">
    <subcellularLocation>
        <location evidence="1">Nucleus</location>
    </subcellularLocation>
</comment>
<keyword evidence="13" id="KW-1185">Reference proteome</keyword>
<reference evidence="12 13" key="2">
    <citation type="journal article" date="2022" name="Mol. Biol. Evol.">
        <title>Comparative Genomics Reveals Insights into the Divergent Evolution of Astigmatic Mites and Household Pest Adaptations.</title>
        <authorList>
            <person name="Xiong Q."/>
            <person name="Wan A.T."/>
            <person name="Liu X."/>
            <person name="Fung C.S."/>
            <person name="Xiao X."/>
            <person name="Malainual N."/>
            <person name="Hou J."/>
            <person name="Wang L."/>
            <person name="Wang M."/>
            <person name="Yang K.Y."/>
            <person name="Cui Y."/>
            <person name="Leung E.L."/>
            <person name="Nong W."/>
            <person name="Shin S.K."/>
            <person name="Au S.W."/>
            <person name="Jeong K.Y."/>
            <person name="Chew F.T."/>
            <person name="Hui J.H."/>
            <person name="Leung T.F."/>
            <person name="Tungtrongchitr A."/>
            <person name="Zhong N."/>
            <person name="Liu Z."/>
            <person name="Tsui S.K."/>
        </authorList>
    </citation>
    <scope>NUCLEOTIDE SEQUENCE [LARGE SCALE GENOMIC DNA]</scope>
    <source>
        <strain evidence="12">Derp</strain>
    </source>
</reference>
<evidence type="ECO:0000256" key="5">
    <source>
        <dbReference type="ARBA" id="ARBA00022801"/>
    </source>
</evidence>
<dbReference type="Gene3D" id="3.30.870.10">
    <property type="entry name" value="Endonuclease Chain A"/>
    <property type="match status" value="2"/>
</dbReference>
<dbReference type="Pfam" id="PF10283">
    <property type="entry name" value="zf-CCHH"/>
    <property type="match status" value="1"/>
</dbReference>
<dbReference type="EMBL" id="NJHN03000099">
    <property type="protein sequence ID" value="KAH9415121.1"/>
    <property type="molecule type" value="Genomic_DNA"/>
</dbReference>
<evidence type="ECO:0000313" key="12">
    <source>
        <dbReference type="EMBL" id="KAH9415121.1"/>
    </source>
</evidence>
<comment type="similarity">
    <text evidence="2">Belongs to the tyrosyl-DNA phosphodiesterase family.</text>
</comment>
<evidence type="ECO:0000256" key="6">
    <source>
        <dbReference type="ARBA" id="ARBA00022839"/>
    </source>
</evidence>
<feature type="domain" description="PBZ-type" evidence="11">
    <location>
        <begin position="8"/>
        <end position="32"/>
    </location>
</feature>
<comment type="caution">
    <text evidence="12">The sequence shown here is derived from an EMBL/GenBank/DDBJ whole genome shotgun (WGS) entry which is preliminary data.</text>
</comment>
<dbReference type="Pfam" id="PF06087">
    <property type="entry name" value="Tyr-DNA_phospho"/>
    <property type="match status" value="1"/>
</dbReference>
<evidence type="ECO:0000256" key="9">
    <source>
        <dbReference type="SAM" id="MobiDB-lite"/>
    </source>
</evidence>
<feature type="domain" description="Ataxin-10" evidence="10">
    <location>
        <begin position="722"/>
        <end position="799"/>
    </location>
</feature>
<sequence>MTTEINKKPICPYGNECYRKNPLHLNEFSHPSSNKRQLNNDGDNQTITNKHKKRSTIDDVIHECYGFFLNYLPDRLNNRLSNRYKTISLKAILSNENGKILESIHFNYIYDLEWLIAQYPINCQMNPIDIVFGDRNDDNFVDLLKIESLSYSNVKLCPVKMGGIFSCHHSKMIILRYEDSIRIIILTANMIPMDFYAVTQGIWISQKLPKKSNKEEEESQTSKTNFKNDLIQYLTHYKKTTVDKWIQIIGDYDFSSINVFLIASVPDSHQNNDRESFGHLKIRKIFKTNRYGPTEETNNWPIICQFSSIGSLGPTKESWLTGQFSASLSSLYNDFSGIKPEIKCIYPSIENIKNSIENTGSSFPYRKSTADKQLYLNDFCHKWKATINNRNDVMPHIKTYLRLSPDNKEISWFCLTSANLSKAAWGQLIGNGSKLKILNYELGVLFLPKLMINRNSFSIDSQNNNPYSFPLPFLNFYKIETNQSFTVDHQDLLKKITLVYTALLFRSFSNDSIRFERILNDEIVPDTNNFWNPLFDHVEIELSEWSLWIFFLALKHEEFVKNLYCIISSKRRMILLDICMEFVDDECKKQKEIPTIKNIEPDDCINLYDCQLCPLPEEFVKFINQLFHHQIREYFNKSNFDSNSEDLIVFSKISSFLLKIIAFKSYENILKKNDDYFKNLLDILSCFHSMSNDPKSIFFTQDLRSTNNNNKCFAENESVFGFKRNIIGLIANYLHENLQAQEQLRISGRFIALLDSAKIDRNNPFILQWTIFAIRNALKNNSANQQFIENLQKQGEIFDDKIFNDKIKFI</sequence>
<dbReference type="SUPFAM" id="SSF56024">
    <property type="entry name" value="Phospholipase D/nuclease"/>
    <property type="match status" value="2"/>
</dbReference>
<dbReference type="InterPro" id="IPR019406">
    <property type="entry name" value="APLF_PBZ"/>
</dbReference>
<dbReference type="PANTHER" id="PTHR12415">
    <property type="entry name" value="TYROSYL-DNA PHOSPHODIESTERASE 1"/>
    <property type="match status" value="1"/>
</dbReference>
<proteinExistence type="inferred from homology"/>
<accession>A0ABQ8IY46</accession>
<evidence type="ECO:0000256" key="8">
    <source>
        <dbReference type="ARBA" id="ARBA00023242"/>
    </source>
</evidence>
<dbReference type="InterPro" id="IPR010347">
    <property type="entry name" value="Tdp1"/>
</dbReference>
<reference evidence="12 13" key="1">
    <citation type="journal article" date="2018" name="J. Allergy Clin. Immunol.">
        <title>High-quality assembly of Dermatophagoides pteronyssinus genome and transcriptome reveals a wide range of novel allergens.</title>
        <authorList>
            <person name="Liu X.Y."/>
            <person name="Yang K.Y."/>
            <person name="Wang M.Q."/>
            <person name="Kwok J.S."/>
            <person name="Zeng X."/>
            <person name="Yang Z."/>
            <person name="Xiao X.J."/>
            <person name="Lau C.P."/>
            <person name="Li Y."/>
            <person name="Huang Z.M."/>
            <person name="Ba J.G."/>
            <person name="Yim A.K."/>
            <person name="Ouyang C.Y."/>
            <person name="Ngai S.M."/>
            <person name="Chan T.F."/>
            <person name="Leung E.L."/>
            <person name="Liu L."/>
            <person name="Liu Z.G."/>
            <person name="Tsui S.K."/>
        </authorList>
    </citation>
    <scope>NUCLEOTIDE SEQUENCE [LARGE SCALE GENOMIC DNA]</scope>
    <source>
        <strain evidence="12">Derp</strain>
    </source>
</reference>
<name>A0ABQ8IY46_DERPT</name>
<feature type="region of interest" description="Disordered" evidence="9">
    <location>
        <begin position="30"/>
        <end position="52"/>
    </location>
</feature>
<keyword evidence="3" id="KW-0540">Nuclease</keyword>
<keyword evidence="5" id="KW-0378">Hydrolase</keyword>
<organism evidence="12 13">
    <name type="scientific">Dermatophagoides pteronyssinus</name>
    <name type="common">European house dust mite</name>
    <dbReference type="NCBI Taxonomy" id="6956"/>
    <lineage>
        <taxon>Eukaryota</taxon>
        <taxon>Metazoa</taxon>
        <taxon>Ecdysozoa</taxon>
        <taxon>Arthropoda</taxon>
        <taxon>Chelicerata</taxon>
        <taxon>Arachnida</taxon>
        <taxon>Acari</taxon>
        <taxon>Acariformes</taxon>
        <taxon>Sarcoptiformes</taxon>
        <taxon>Astigmata</taxon>
        <taxon>Psoroptidia</taxon>
        <taxon>Analgoidea</taxon>
        <taxon>Pyroglyphidae</taxon>
        <taxon>Dermatophagoidinae</taxon>
        <taxon>Dermatophagoides</taxon>
    </lineage>
</organism>
<keyword evidence="7" id="KW-0234">DNA repair</keyword>
<evidence type="ECO:0000256" key="7">
    <source>
        <dbReference type="ARBA" id="ARBA00023204"/>
    </source>
</evidence>
<dbReference type="PANTHER" id="PTHR12415:SF0">
    <property type="entry name" value="TYROSYL-DNA PHOSPHODIESTERASE 1"/>
    <property type="match status" value="1"/>
</dbReference>
<evidence type="ECO:0000259" key="10">
    <source>
        <dbReference type="Pfam" id="PF09759"/>
    </source>
</evidence>
<keyword evidence="6" id="KW-0269">Exonuclease</keyword>
<dbReference type="Proteomes" id="UP000887458">
    <property type="component" value="Unassembled WGS sequence"/>
</dbReference>
<dbReference type="InterPro" id="IPR019156">
    <property type="entry name" value="Ataxin-10_domain"/>
</dbReference>
<evidence type="ECO:0000256" key="4">
    <source>
        <dbReference type="ARBA" id="ARBA00022763"/>
    </source>
</evidence>
<evidence type="ECO:0000256" key="3">
    <source>
        <dbReference type="ARBA" id="ARBA00022722"/>
    </source>
</evidence>
<evidence type="ECO:0000256" key="1">
    <source>
        <dbReference type="ARBA" id="ARBA00004123"/>
    </source>
</evidence>
<gene>
    <name evidence="12" type="primary">TDP1</name>
    <name evidence="12" type="ORF">DERP_006210</name>
</gene>
<keyword evidence="4" id="KW-0227">DNA damage</keyword>
<feature type="compositionally biased region" description="Polar residues" evidence="9">
    <location>
        <begin position="30"/>
        <end position="48"/>
    </location>
</feature>
<keyword evidence="8" id="KW-0539">Nucleus</keyword>
<evidence type="ECO:0000256" key="2">
    <source>
        <dbReference type="ARBA" id="ARBA00010205"/>
    </source>
</evidence>
<evidence type="ECO:0000259" key="11">
    <source>
        <dbReference type="Pfam" id="PF10283"/>
    </source>
</evidence>